<name>A0A6N2L191_SALVM</name>
<dbReference type="EMBL" id="CAADRP010000502">
    <property type="protein sequence ID" value="VFU29104.1"/>
    <property type="molecule type" value="Genomic_DNA"/>
</dbReference>
<dbReference type="AlphaFoldDB" id="A0A6N2L191"/>
<accession>A0A6N2L191</accession>
<gene>
    <name evidence="1" type="ORF">SVIM_LOCUS102864</name>
</gene>
<evidence type="ECO:0000313" key="1">
    <source>
        <dbReference type="EMBL" id="VFU29104.1"/>
    </source>
</evidence>
<protein>
    <submittedName>
        <fullName evidence="1">Uncharacterized protein</fullName>
    </submittedName>
</protein>
<sequence length="59" mass="6655">MEILLGKCDNKERKKEAYDLGKQAQTTSLEMVKEEALSSPTRAPAPIIVSSMPFYCHLR</sequence>
<reference evidence="1" key="1">
    <citation type="submission" date="2019-03" db="EMBL/GenBank/DDBJ databases">
        <authorList>
            <person name="Mank J."/>
            <person name="Almeida P."/>
        </authorList>
    </citation>
    <scope>NUCLEOTIDE SEQUENCE</scope>
    <source>
        <strain evidence="1">78183</strain>
    </source>
</reference>
<organism evidence="1">
    <name type="scientific">Salix viminalis</name>
    <name type="common">Common osier</name>
    <name type="synonym">Basket willow</name>
    <dbReference type="NCBI Taxonomy" id="40686"/>
    <lineage>
        <taxon>Eukaryota</taxon>
        <taxon>Viridiplantae</taxon>
        <taxon>Streptophyta</taxon>
        <taxon>Embryophyta</taxon>
        <taxon>Tracheophyta</taxon>
        <taxon>Spermatophyta</taxon>
        <taxon>Magnoliopsida</taxon>
        <taxon>eudicotyledons</taxon>
        <taxon>Gunneridae</taxon>
        <taxon>Pentapetalae</taxon>
        <taxon>rosids</taxon>
        <taxon>fabids</taxon>
        <taxon>Malpighiales</taxon>
        <taxon>Salicaceae</taxon>
        <taxon>Saliceae</taxon>
        <taxon>Salix</taxon>
    </lineage>
</organism>
<proteinExistence type="predicted"/>